<feature type="domain" description="DUF11" evidence="1">
    <location>
        <begin position="483"/>
        <end position="588"/>
    </location>
</feature>
<dbReference type="InterPro" id="IPR047589">
    <property type="entry name" value="DUF11_rpt"/>
</dbReference>
<dbReference type="InterPro" id="IPR001434">
    <property type="entry name" value="OmcB-like_DUF11"/>
</dbReference>
<dbReference type="RefSeq" id="WP_245808260.1">
    <property type="nucleotide sequence ID" value="NZ_FWWU01000008.1"/>
</dbReference>
<dbReference type="PANTHER" id="PTHR34819">
    <property type="entry name" value="LARGE CYSTEINE-RICH PERIPLASMIC PROTEIN OMCB"/>
    <property type="match status" value="1"/>
</dbReference>
<dbReference type="SUPFAM" id="SSF117074">
    <property type="entry name" value="Hypothetical protein PA1324"/>
    <property type="match status" value="1"/>
</dbReference>
<evidence type="ECO:0000259" key="1">
    <source>
        <dbReference type="Pfam" id="PF01345"/>
    </source>
</evidence>
<dbReference type="EMBL" id="FWWU01000008">
    <property type="protein sequence ID" value="SMB85589.1"/>
    <property type="molecule type" value="Genomic_DNA"/>
</dbReference>
<proteinExistence type="predicted"/>
<dbReference type="Proteomes" id="UP000192582">
    <property type="component" value="Unassembled WGS sequence"/>
</dbReference>
<organism evidence="2 3">
    <name type="scientific">Deinococcus hopiensis KR-140</name>
    <dbReference type="NCBI Taxonomy" id="695939"/>
    <lineage>
        <taxon>Bacteria</taxon>
        <taxon>Thermotogati</taxon>
        <taxon>Deinococcota</taxon>
        <taxon>Deinococci</taxon>
        <taxon>Deinococcales</taxon>
        <taxon>Deinococcaceae</taxon>
        <taxon>Deinococcus</taxon>
    </lineage>
</organism>
<protein>
    <submittedName>
        <fullName evidence="2">Conserved repeat domain-containing protein/fimbrial isopeptide formation D2 domain-containing protein</fullName>
    </submittedName>
</protein>
<evidence type="ECO:0000313" key="2">
    <source>
        <dbReference type="EMBL" id="SMB85589.1"/>
    </source>
</evidence>
<dbReference type="AlphaFoldDB" id="A0A1W1UX54"/>
<keyword evidence="3" id="KW-1185">Reference proteome</keyword>
<sequence>MKRSRVLSVFASLGLLSGLLPGLGPIGTGLAQTGTAPATTATPAGTEIRNQAVATFDPLESGGVSSAVSGVILTVVQSICAVSVQPDGTVQAPGQTAAIKSGAGAVFRYTVVNAGNETFEFPLLTRAEPGSAFVPDLRLVLDDRTPVTDAPVVQRLKLAPGERADLRLGVQTTMGMEGRAFVNVIAGCPDGNEGDANNVSQLVVAPPPALTVTKTFEPALIRPGDETTVTVTGRNAGAGESDEVVLSDPLYAQLDQGLVYVPGSARTSAGVLEYTADEQGWSTSEPTLVRNLRVRVPSLKPDDTFTLTFRMRAGEAAENHVIPNVATAVTGSQVVSGSAAVDVRYQPAVAIGPVGQPEVPENTPADVQTRELAVVGQQVCFDHTLKNTGDVRDLFTVTVTYPQGAAQPTLVGADGQPLAQPLPLDPGAEASVRICHTATRTGVLEALITANGARGTSNTTRDRVQGVEAGLPELVKTAVPDATRTLSQGEGIVYTLQVRNPYDRPLNGVTVRDPLPAHVDFVSASENGTVSGAVGEQVVTWNIGTLAAGEARTFTVAVKVSPRALDGEALRNVFSFVATEFGEALPSNEVVNPVWNAALQITKTVSSTSVTPGDRLTYTLRIRNLSATTNVENAVITDTPARGLEYLAGTTILDGKGFADPNISNGAMHWNVGVLPAGGTVEITYQLRVTAEATAELRNTVQVVGDGAGGTVRAIASNIATAVTRLNLLNFAPLSDILGTVFVDRNRNGLYDPQIDTPVERARIILAGGRLALTDKAGRYHFANVPFGTQALRLDPNTMPYLPLGVPQDEGLSGTRTVHVRGLTTVDFPLAPLAGDIAATRQTTLTVGDVRLEKTVQLTPQGYAVTLKVKTPHVLSEVNLNDPLPTGATLQEGRNTLSGSLPSGETTLTYRFVFPGGPDTAVTDPVLLWRN</sequence>
<dbReference type="NCBIfam" id="TIGR01451">
    <property type="entry name" value="B_ant_repeat"/>
    <property type="match status" value="2"/>
</dbReference>
<feature type="domain" description="DUF11" evidence="1">
    <location>
        <begin position="210"/>
        <end position="328"/>
    </location>
</feature>
<dbReference type="PANTHER" id="PTHR34819:SF3">
    <property type="entry name" value="CELL SURFACE PROTEIN"/>
    <property type="match status" value="1"/>
</dbReference>
<dbReference type="InterPro" id="IPR051172">
    <property type="entry name" value="Chlamydia_OmcB"/>
</dbReference>
<accession>A0A1W1UX54</accession>
<dbReference type="Pfam" id="PF01345">
    <property type="entry name" value="DUF11"/>
    <property type="match status" value="3"/>
</dbReference>
<gene>
    <name evidence="2" type="ORF">SAMN00790413_03463</name>
</gene>
<feature type="domain" description="DUF11" evidence="1">
    <location>
        <begin position="599"/>
        <end position="705"/>
    </location>
</feature>
<dbReference type="Gene3D" id="2.60.40.1170">
    <property type="entry name" value="Mu homology domain, subdomain B"/>
    <property type="match status" value="1"/>
</dbReference>
<evidence type="ECO:0000313" key="3">
    <source>
        <dbReference type="Proteomes" id="UP000192582"/>
    </source>
</evidence>
<name>A0A1W1UX54_9DEIO</name>
<reference evidence="2 3" key="1">
    <citation type="submission" date="2017-04" db="EMBL/GenBank/DDBJ databases">
        <authorList>
            <person name="Afonso C.L."/>
            <person name="Miller P.J."/>
            <person name="Scott M.A."/>
            <person name="Spackman E."/>
            <person name="Goraichik I."/>
            <person name="Dimitrov K.M."/>
            <person name="Suarez D.L."/>
            <person name="Swayne D.E."/>
        </authorList>
    </citation>
    <scope>NUCLEOTIDE SEQUENCE [LARGE SCALE GENOMIC DNA]</scope>
    <source>
        <strain evidence="2 3">KR-140</strain>
    </source>
</reference>
<dbReference type="STRING" id="695939.SAMN00790413_03463"/>
<dbReference type="Gene3D" id="2.60.40.740">
    <property type="match status" value="1"/>
</dbReference>